<reference evidence="2 3" key="1">
    <citation type="submission" date="2017-06" db="EMBL/GenBank/DDBJ databases">
        <title>Sequencing and comparative analysis of myxobacterial genomes.</title>
        <authorList>
            <person name="Rupp O."/>
            <person name="Goesmann A."/>
            <person name="Sogaard-Andersen L."/>
        </authorList>
    </citation>
    <scope>NUCLEOTIDE SEQUENCE [LARGE SCALE GENOMIC DNA]</scope>
    <source>
        <strain evidence="2 3">DSM 14697</strain>
    </source>
</reference>
<sequence length="1198" mass="126453">MKRALACLFAAACLLPLGVRAQALSLDTPSQASTIAGRVCQDLDGDGLCGADEPGLPDVRLVLTTGREVRTDATGRFHVTGVDSRVPDATGGLHLRPGRHRLKVDARSLPVSSRVSPEAATVEVPWGAVVLQDFAVRSVAVEAAPVRLSFTEAPPVAEVAPGQGAVRFRVAGQAAAGDVVTVAGVAAQVDAKGAWQAQVPLVAGENLLPITASGAEGAVRLYRQRVDVVPRDGGWLVAPRPMLPVASLRLPAGRDSAAASGTSRVQVEAPAGTRIHTPEGEVVVGPEGRADAVVVLSPGRNQVPVRLTLPEGPPREETLEIAASVRPFAVGLLDVEATYALGSGGVQLRGRGSAHAELRLGAVDVVGELDLRDTDGRTLNGASPPDWLRPRVPERFDRAADPDLAPAEWGDDSVSLTPNPTEARLRVEARHAEHGRAGLGTYRARLHDREVGRYHRPLFGPYAELQAGSEQARVGVKAFGGSLTDPVRQVSAVPAHEELRATGGSLYYLGAASVAEGSELVRVEVRDGVTGLPLGERHLIRGVDYDIDYFAGRILLARPLSFLAGEAWLRTSAPTEAPEPVLVVDYAALRLADSGDTAGGEVWAEWRGARLGVGAVREGREGQPYSLYTGRASTALGGYRVAAEVASSRGTAVDSSFFGVSDDGGLSFLRPRPEAGTGAEAVSLQLSGPGLHGEGTVDAAFRLRGRGFSDGAHTDAALFRQSSLRVSQPLGKLRLTLLADERRSADPRAPFMDSPFSARVLAAGVGWEEARWGVRAEVRDSRLNAARVAGVGPTLFGGRTSAGVAGSLRVFERLQLRAAHRQALALHGEGPGRFDDTFTSAGVDVQVDRDTRAGVFGGWGPELGPRAWANVESRRGQDVFYGGYSVDVDGPDFGAGRTLTGARTELPGSGTALFVEDVGSHDATAVRLARAVGFQQQVSGGFSVGARYERGVRSLLDVGSPLEREAGGVFGQLVLPRLRLDGRVELRREEGTPERGSGVAVDRLQAVVALAAQARLLEDLTASGRVDFARTVNADVLETRLVEGYAAVAWRPGPWLVVARYGITRELLPGVRSAFGDRALQTFSLLPAVRLGDRLSVAAGLHAGRTHVEDSARWVWTGTIRPAVRVVGGLEVGAELARRTASPEGERLSAVRAEVAYRVDERLRLATGYTLLGFSGLGLTPGSSDNQDRLYLRAEVAY</sequence>
<dbReference type="AlphaFoldDB" id="A0A250JZ03"/>
<keyword evidence="1" id="KW-0732">Signal</keyword>
<accession>A0A250JZ03</accession>
<dbReference type="OrthoDB" id="9773411at2"/>
<organism evidence="2 3">
    <name type="scientific">Corallococcus macrosporus DSM 14697</name>
    <dbReference type="NCBI Taxonomy" id="1189310"/>
    <lineage>
        <taxon>Bacteria</taxon>
        <taxon>Pseudomonadati</taxon>
        <taxon>Myxococcota</taxon>
        <taxon>Myxococcia</taxon>
        <taxon>Myxococcales</taxon>
        <taxon>Cystobacterineae</taxon>
        <taxon>Myxococcaceae</taxon>
        <taxon>Corallococcus</taxon>
    </lineage>
</organism>
<evidence type="ECO:0000313" key="3">
    <source>
        <dbReference type="Proteomes" id="UP000217343"/>
    </source>
</evidence>
<keyword evidence="3" id="KW-1185">Reference proteome</keyword>
<dbReference type="EMBL" id="CP022203">
    <property type="protein sequence ID" value="ATB48727.1"/>
    <property type="molecule type" value="Genomic_DNA"/>
</dbReference>
<dbReference type="RefSeq" id="WP_095959511.1">
    <property type="nucleotide sequence ID" value="NZ_CP022203.1"/>
</dbReference>
<evidence type="ECO:0000313" key="2">
    <source>
        <dbReference type="EMBL" id="ATB48727.1"/>
    </source>
</evidence>
<evidence type="ECO:0000256" key="1">
    <source>
        <dbReference type="SAM" id="SignalP"/>
    </source>
</evidence>
<feature type="chain" id="PRO_5013123507" description="Flagellar motor protein" evidence="1">
    <location>
        <begin position="22"/>
        <end position="1198"/>
    </location>
</feature>
<evidence type="ECO:0008006" key="4">
    <source>
        <dbReference type="Google" id="ProtNLM"/>
    </source>
</evidence>
<protein>
    <recommendedName>
        <fullName evidence="4">Flagellar motor protein</fullName>
    </recommendedName>
</protein>
<dbReference type="InterPro" id="IPR013783">
    <property type="entry name" value="Ig-like_fold"/>
</dbReference>
<name>A0A250JZ03_9BACT</name>
<dbReference type="Proteomes" id="UP000217343">
    <property type="component" value="Chromosome"/>
</dbReference>
<proteinExistence type="predicted"/>
<dbReference type="Gene3D" id="2.60.40.10">
    <property type="entry name" value="Immunoglobulins"/>
    <property type="match status" value="1"/>
</dbReference>
<dbReference type="KEGG" id="mmas:MYMAC_004357"/>
<gene>
    <name evidence="2" type="ORF">MYMAC_004357</name>
</gene>
<feature type="signal peptide" evidence="1">
    <location>
        <begin position="1"/>
        <end position="21"/>
    </location>
</feature>